<proteinExistence type="inferred from homology"/>
<dbReference type="PANTHER" id="PTHR12634:SF8">
    <property type="entry name" value="FIERY MOUNTAIN, ISOFORM D"/>
    <property type="match status" value="1"/>
</dbReference>
<gene>
    <name evidence="4" type="ORF">BU14_1027s0004</name>
</gene>
<feature type="compositionally biased region" description="Low complexity" evidence="3">
    <location>
        <begin position="826"/>
        <end position="841"/>
    </location>
</feature>
<dbReference type="GO" id="GO:0019888">
    <property type="term" value="F:protein phosphatase regulator activity"/>
    <property type="evidence" value="ECO:0007669"/>
    <property type="project" value="TreeGrafter"/>
</dbReference>
<dbReference type="Proteomes" id="UP000218209">
    <property type="component" value="Unassembled WGS sequence"/>
</dbReference>
<keyword evidence="5" id="KW-1185">Reference proteome</keyword>
<comment type="similarity">
    <text evidence="1">Belongs to the SAPS family.</text>
</comment>
<dbReference type="OrthoDB" id="10259133at2759"/>
<feature type="compositionally biased region" description="Acidic residues" evidence="3">
    <location>
        <begin position="1163"/>
        <end position="1176"/>
    </location>
</feature>
<evidence type="ECO:0000313" key="5">
    <source>
        <dbReference type="Proteomes" id="UP000218209"/>
    </source>
</evidence>
<feature type="compositionally biased region" description="Low complexity" evidence="3">
    <location>
        <begin position="565"/>
        <end position="575"/>
    </location>
</feature>
<feature type="compositionally biased region" description="Low complexity" evidence="3">
    <location>
        <begin position="84"/>
        <end position="105"/>
    </location>
</feature>
<dbReference type="InterPro" id="IPR007587">
    <property type="entry name" value="SAPS"/>
</dbReference>
<dbReference type="GO" id="GO:0019903">
    <property type="term" value="F:protein phosphatase binding"/>
    <property type="evidence" value="ECO:0007669"/>
    <property type="project" value="InterPro"/>
</dbReference>
<keyword evidence="2" id="KW-0131">Cell cycle</keyword>
<evidence type="ECO:0000313" key="4">
    <source>
        <dbReference type="EMBL" id="OSX69902.1"/>
    </source>
</evidence>
<feature type="compositionally biased region" description="Pro residues" evidence="3">
    <location>
        <begin position="1095"/>
        <end position="1108"/>
    </location>
</feature>
<evidence type="ECO:0000256" key="1">
    <source>
        <dbReference type="ARBA" id="ARBA00006180"/>
    </source>
</evidence>
<sequence>MSMPGASAGAAGGGGGGGGAPGLAFGGGVGGESGPYWRTSYGVSAVVQLLDQLDEARKGRARRSAVGARGERGGGSSGGGGSGTPASPSGDGESASSGDAARSPSGSGGGDTPPSGGGGEGSGDDADEGSPTLGNFLDEDDLVSEARSGNERLLDYLTADANLQELLSMCIAPSGPALTAVLSGDSLQAKHAHRSAKRQYAAAELLTSSVPQLLDALVRGRPPPLERLWDALRYTRSGHLDPLAAGRIARVLASVLAARGDEVLQHLRATSERASTENRGASRTGSAPGGALSALVRHVSLQPIADLFVRLLDPPDPQAGDADHPGGWGMARNTDEERVGGSSPSAASEAPRASVLELLAGSDIIQALTSSAMAPFAPPCTRYAASGQDRQLQEETIAASLAVVLAMTRRLLFLNTLGVSLPPAIFVYAGGSATSALASALDLALIAEGEGHPLPLRRLLLSMRDLIEVTVPPPPMEDDGFGGGLGGGGASGSAMGGGRGGGGGAMGGRSRNMPRFAGTGRQAYGSRFRSSARGRPLTGGGRPAGGAAANSCEAVGTRADPSKHPVPVSPASAMASADADSIPGVVDQIVDDIDDDAVANVCVSAAAASSGDAGFGGYAYHCGPSVHDVQMSPTDPVVSLAQLEGVLLTRLPLVLKLLTRRLRLANTATIPVPAGSVGLVLSPTPSADSALGLTAMGVAELLATVLARGSPEGVAALAREGVPMMLLGAVTSYPWASMLHAAVYKCLKAALAPHAQPYRMKAWMSAGLLLWVQDTWAEGNVADGCAPGSRGGPGRPRADATGAVPNDAAASAAAGGDSPQRRRRSPTSAVGVSSAAPAAAATEDDGAITSVEGAAAAQATPEVQEERRQRAGGVGGVSRLRPAYMGHLVSIAVDVGVWLDRVRPPSSAPAAGSAPSANWWPSEQEATIFRELLSDAVCETVALQEQPLGEQQGDDDGGGTGGLLGSRQEEDDEDPVEETVEVIFDYLSADGEEPVDVSDVVNSHAGGRSSSSRDASGDGRGRSVSSALAKALPDAADRKATSSGRGSSRKGVRHAAQSRASQSTAITELADDDEDIQTVDVEDVGPSTRDSMKTPPSPPSLPPPPPPFAADGRLPASESAPQMNGKKPSGASAAAVASATAAVAAMDLSSSDDDDEYVKFDPDADDFVDGDEEGDDGAGCAAKPATPDLDLPDGSAPLPTRVSNFVADGAASSSDDDGEWEPFNPDDDEDDEAVGGSEATNGAADGVTGVDAGSASSAPPPSPARRGVLPAIFSAVAAAATGGKPRQ</sequence>
<feature type="compositionally biased region" description="Low complexity" evidence="3">
    <location>
        <begin position="1005"/>
        <end position="1014"/>
    </location>
</feature>
<feature type="compositionally biased region" description="Gly residues" evidence="3">
    <location>
        <begin position="481"/>
        <end position="507"/>
    </location>
</feature>
<feature type="compositionally biased region" description="Acidic residues" evidence="3">
    <location>
        <begin position="1214"/>
        <end position="1233"/>
    </location>
</feature>
<evidence type="ECO:0000256" key="2">
    <source>
        <dbReference type="ARBA" id="ARBA00023306"/>
    </source>
</evidence>
<feature type="compositionally biased region" description="Low complexity" evidence="3">
    <location>
        <begin position="1131"/>
        <end position="1149"/>
    </location>
</feature>
<feature type="compositionally biased region" description="Low complexity" evidence="3">
    <location>
        <begin position="1242"/>
        <end position="1257"/>
    </location>
</feature>
<feature type="region of interest" description="Disordered" evidence="3">
    <location>
        <begin position="315"/>
        <end position="349"/>
    </location>
</feature>
<name>A0A1X6NMW3_PORUM</name>
<dbReference type="PANTHER" id="PTHR12634">
    <property type="entry name" value="SIT4 YEAST -ASSOCIATING PROTEIN-RELATED"/>
    <property type="match status" value="1"/>
</dbReference>
<feature type="region of interest" description="Disordered" evidence="3">
    <location>
        <begin position="783"/>
        <end position="878"/>
    </location>
</feature>
<feature type="compositionally biased region" description="Gly residues" evidence="3">
    <location>
        <begin position="106"/>
        <end position="121"/>
    </location>
</feature>
<accession>A0A1X6NMW3</accession>
<feature type="compositionally biased region" description="Gly residues" evidence="3">
    <location>
        <begin position="10"/>
        <end position="33"/>
    </location>
</feature>
<feature type="region of interest" description="Disordered" evidence="3">
    <location>
        <begin position="55"/>
        <end position="140"/>
    </location>
</feature>
<feature type="region of interest" description="Disordered" evidence="3">
    <location>
        <begin position="945"/>
        <end position="976"/>
    </location>
</feature>
<feature type="compositionally biased region" description="Low complexity" evidence="3">
    <location>
        <begin position="799"/>
        <end position="818"/>
    </location>
</feature>
<reference evidence="4 5" key="1">
    <citation type="submission" date="2017-03" db="EMBL/GenBank/DDBJ databases">
        <title>WGS assembly of Porphyra umbilicalis.</title>
        <authorList>
            <person name="Brawley S.H."/>
            <person name="Blouin N.A."/>
            <person name="Ficko-Blean E."/>
            <person name="Wheeler G.L."/>
            <person name="Lohr M."/>
            <person name="Goodson H.V."/>
            <person name="Jenkins J.W."/>
            <person name="Blaby-Haas C.E."/>
            <person name="Helliwell K.E."/>
            <person name="Chan C."/>
            <person name="Marriage T."/>
            <person name="Bhattacharya D."/>
            <person name="Klein A.S."/>
            <person name="Badis Y."/>
            <person name="Brodie J."/>
            <person name="Cao Y."/>
            <person name="Collen J."/>
            <person name="Dittami S.M."/>
            <person name="Gachon C.M."/>
            <person name="Green B.R."/>
            <person name="Karpowicz S."/>
            <person name="Kim J.W."/>
            <person name="Kudahl U."/>
            <person name="Lin S."/>
            <person name="Michel G."/>
            <person name="Mittag M."/>
            <person name="Olson B.J."/>
            <person name="Pangilinan J."/>
            <person name="Peng Y."/>
            <person name="Qiu H."/>
            <person name="Shu S."/>
            <person name="Singer J.T."/>
            <person name="Smith A.G."/>
            <person name="Sprecher B.N."/>
            <person name="Wagner V."/>
            <person name="Wang W."/>
            <person name="Wang Z.-Y."/>
            <person name="Yan J."/>
            <person name="Yarish C."/>
            <person name="Zoeuner-Riek S."/>
            <person name="Zhuang Y."/>
            <person name="Zou Y."/>
            <person name="Lindquist E.A."/>
            <person name="Grimwood J."/>
            <person name="Barry K."/>
            <person name="Rokhsar D.S."/>
            <person name="Schmutz J."/>
            <person name="Stiller J.W."/>
            <person name="Grossman A.R."/>
            <person name="Prochnik S.E."/>
        </authorList>
    </citation>
    <scope>NUCLEOTIDE SEQUENCE [LARGE SCALE GENOMIC DNA]</scope>
    <source>
        <strain evidence="4">4086291</strain>
    </source>
</reference>
<feature type="region of interest" description="Disordered" evidence="3">
    <location>
        <begin position="477"/>
        <end position="575"/>
    </location>
</feature>
<feature type="compositionally biased region" description="Gly residues" evidence="3">
    <location>
        <begin position="73"/>
        <end position="83"/>
    </location>
</feature>
<feature type="region of interest" description="Disordered" evidence="3">
    <location>
        <begin position="1"/>
        <end position="38"/>
    </location>
</feature>
<feature type="region of interest" description="Disordered" evidence="3">
    <location>
        <begin position="269"/>
        <end position="289"/>
    </location>
</feature>
<feature type="compositionally biased region" description="Acidic residues" evidence="3">
    <location>
        <begin position="1069"/>
        <end position="1083"/>
    </location>
</feature>
<evidence type="ECO:0000256" key="3">
    <source>
        <dbReference type="SAM" id="MobiDB-lite"/>
    </source>
</evidence>
<feature type="region of interest" description="Disordered" evidence="3">
    <location>
        <begin position="994"/>
        <end position="1267"/>
    </location>
</feature>
<dbReference type="EMBL" id="KV919364">
    <property type="protein sequence ID" value="OSX69902.1"/>
    <property type="molecule type" value="Genomic_DNA"/>
</dbReference>
<organism evidence="4 5">
    <name type="scientific">Porphyra umbilicalis</name>
    <name type="common">Purple laver</name>
    <name type="synonym">Red alga</name>
    <dbReference type="NCBI Taxonomy" id="2786"/>
    <lineage>
        <taxon>Eukaryota</taxon>
        <taxon>Rhodophyta</taxon>
        <taxon>Bangiophyceae</taxon>
        <taxon>Bangiales</taxon>
        <taxon>Bangiaceae</taxon>
        <taxon>Porphyra</taxon>
    </lineage>
</organism>
<protein>
    <submittedName>
        <fullName evidence="4">Uncharacterized protein</fullName>
    </submittedName>
</protein>